<feature type="compositionally biased region" description="Low complexity" evidence="1">
    <location>
        <begin position="310"/>
        <end position="345"/>
    </location>
</feature>
<dbReference type="SUPFAM" id="SSF53927">
    <property type="entry name" value="Cytidine deaminase-like"/>
    <property type="match status" value="1"/>
</dbReference>
<feature type="compositionally biased region" description="Acidic residues" evidence="1">
    <location>
        <begin position="446"/>
        <end position="465"/>
    </location>
</feature>
<feature type="region of interest" description="Disordered" evidence="1">
    <location>
        <begin position="242"/>
        <end position="261"/>
    </location>
</feature>
<dbReference type="Proteomes" id="UP000234585">
    <property type="component" value="Unassembled WGS sequence"/>
</dbReference>
<evidence type="ECO:0000313" key="2">
    <source>
        <dbReference type="EMBL" id="PLB39161.1"/>
    </source>
</evidence>
<reference evidence="2 3" key="1">
    <citation type="submission" date="2017-12" db="EMBL/GenBank/DDBJ databases">
        <authorList>
            <consortium name="DOE Joint Genome Institute"/>
            <person name="Haridas S."/>
            <person name="Kjaerbolling I."/>
            <person name="Vesth T.C."/>
            <person name="Frisvad J.C."/>
            <person name="Nybo J.L."/>
            <person name="Theobald S."/>
            <person name="Kuo A."/>
            <person name="Bowyer P."/>
            <person name="Matsuda Y."/>
            <person name="Mondo S."/>
            <person name="Lyhne E.K."/>
            <person name="Kogle M.E."/>
            <person name="Clum A."/>
            <person name="Lipzen A."/>
            <person name="Salamov A."/>
            <person name="Ngan C.Y."/>
            <person name="Daum C."/>
            <person name="Chiniquy J."/>
            <person name="Barry K."/>
            <person name="LaButti K."/>
            <person name="Simmons B.A."/>
            <person name="Magnuson J.K."/>
            <person name="Mortensen U.H."/>
            <person name="Larsen T.O."/>
            <person name="Grigoriev I.V."/>
            <person name="Baker S.E."/>
            <person name="Andersen M.R."/>
            <person name="Nordberg H.P."/>
            <person name="Cantor M.N."/>
            <person name="Hua S.X."/>
        </authorList>
    </citation>
    <scope>NUCLEOTIDE SEQUENCE [LARGE SCALE GENOMIC DNA]</scope>
    <source>
        <strain evidence="2 3">CBS 102.13</strain>
    </source>
</reference>
<name>A0A2I2FEU6_ASPCN</name>
<feature type="compositionally biased region" description="Low complexity" evidence="1">
    <location>
        <begin position="359"/>
        <end position="375"/>
    </location>
</feature>
<gene>
    <name evidence="2" type="ORF">BDW47DRAFT_116793</name>
</gene>
<dbReference type="STRING" id="41067.A0A2I2FEU6"/>
<evidence type="ECO:0008006" key="4">
    <source>
        <dbReference type="Google" id="ProtNLM"/>
    </source>
</evidence>
<protein>
    <recommendedName>
        <fullName evidence="4">Cytidine deaminase-like protein</fullName>
    </recommendedName>
</protein>
<feature type="region of interest" description="Disordered" evidence="1">
    <location>
        <begin position="436"/>
        <end position="473"/>
    </location>
</feature>
<dbReference type="AlphaFoldDB" id="A0A2I2FEU6"/>
<sequence length="517" mass="55483">MDVQDILRSIQPIPGDVTAVRTVQETRPPEEFADAYAAEVNLKCASKVIKALDKAYPRDASQPLNHLRRFAKHEHLSPTLQSTLLKADPSSTQTIFVLIPPPLPDVDSLKDLLTPFAPPNSDITLTTLRVPLYAPLNSAQADKWTKSLWPVLYNPAAPRGFVAPPPQILTRARDSIQPKAGHYLALAYGVAREAEQSGLGRGVGAVVVDPEIDARLDGENIDDDDEGDDKRWSDAVVAVAGDARYSRQEGPVPTGPNSNRLMYNADVEGGPELHALMRVVDLIAGKRRADDPDDTSASPPLRPLEAHFLSQSDTTSSSTSDPTHQTTAAATSTSTPETDPDTPQQNPEKFQKTESGAIPVPSTSVPTPTSTSYPPETNPRIRSRTQGGYLCTDLDVYLTHEPCLCCSMGLLLSRFRAVIFPRGGRMKTGGLASEPCIGPVAVTDSGDGEGDGGDGGDGGGEEEDKGEVGSGTEEANERLYYGLHWRKELNWRALGFEFVEDTAATAAGDGEGVQFHA</sequence>
<accession>A0A2I2FEU6</accession>
<proteinExistence type="predicted"/>
<evidence type="ECO:0000313" key="3">
    <source>
        <dbReference type="Proteomes" id="UP000234585"/>
    </source>
</evidence>
<dbReference type="GO" id="GO:0003824">
    <property type="term" value="F:catalytic activity"/>
    <property type="evidence" value="ECO:0007669"/>
    <property type="project" value="InterPro"/>
</dbReference>
<dbReference type="OrthoDB" id="3180714at2759"/>
<dbReference type="RefSeq" id="XP_024673173.1">
    <property type="nucleotide sequence ID" value="XM_024814988.1"/>
</dbReference>
<organism evidence="2 3">
    <name type="scientific">Aspergillus candidus</name>
    <dbReference type="NCBI Taxonomy" id="41067"/>
    <lineage>
        <taxon>Eukaryota</taxon>
        <taxon>Fungi</taxon>
        <taxon>Dikarya</taxon>
        <taxon>Ascomycota</taxon>
        <taxon>Pezizomycotina</taxon>
        <taxon>Eurotiomycetes</taxon>
        <taxon>Eurotiomycetidae</taxon>
        <taxon>Eurotiales</taxon>
        <taxon>Aspergillaceae</taxon>
        <taxon>Aspergillus</taxon>
        <taxon>Aspergillus subgen. Circumdati</taxon>
    </lineage>
</organism>
<dbReference type="InterPro" id="IPR016193">
    <property type="entry name" value="Cytidine_deaminase-like"/>
</dbReference>
<dbReference type="GeneID" id="36522148"/>
<dbReference type="Gene3D" id="3.40.140.10">
    <property type="entry name" value="Cytidine Deaminase, domain 2"/>
    <property type="match status" value="1"/>
</dbReference>
<dbReference type="EMBL" id="KZ559131">
    <property type="protein sequence ID" value="PLB39161.1"/>
    <property type="molecule type" value="Genomic_DNA"/>
</dbReference>
<dbReference type="GO" id="GO:0006139">
    <property type="term" value="P:nucleobase-containing compound metabolic process"/>
    <property type="evidence" value="ECO:0007669"/>
    <property type="project" value="UniProtKB-ARBA"/>
</dbReference>
<evidence type="ECO:0000256" key="1">
    <source>
        <dbReference type="SAM" id="MobiDB-lite"/>
    </source>
</evidence>
<keyword evidence="3" id="KW-1185">Reference proteome</keyword>
<feature type="region of interest" description="Disordered" evidence="1">
    <location>
        <begin position="310"/>
        <end position="384"/>
    </location>
</feature>